<name>A0ABS5D9Y7_9PSEU</name>
<evidence type="ECO:0000313" key="1">
    <source>
        <dbReference type="EMBL" id="MBQ0923096.1"/>
    </source>
</evidence>
<organism evidence="1 2">
    <name type="scientific">Saccharopolyspora endophytica</name>
    <dbReference type="NCBI Taxonomy" id="543886"/>
    <lineage>
        <taxon>Bacteria</taxon>
        <taxon>Bacillati</taxon>
        <taxon>Actinomycetota</taxon>
        <taxon>Actinomycetes</taxon>
        <taxon>Pseudonocardiales</taxon>
        <taxon>Pseudonocardiaceae</taxon>
        <taxon>Saccharopolyspora</taxon>
    </lineage>
</organism>
<gene>
    <name evidence="1" type="ORF">KBO27_04020</name>
</gene>
<keyword evidence="2" id="KW-1185">Reference proteome</keyword>
<comment type="caution">
    <text evidence="1">The sequence shown here is derived from an EMBL/GenBank/DDBJ whole genome shotgun (WGS) entry which is preliminary data.</text>
</comment>
<dbReference type="Proteomes" id="UP000674084">
    <property type="component" value="Unassembled WGS sequence"/>
</dbReference>
<dbReference type="RefSeq" id="WP_210968560.1">
    <property type="nucleotide sequence ID" value="NZ_JAGPXE010000001.1"/>
</dbReference>
<proteinExistence type="predicted"/>
<reference evidence="1 2" key="1">
    <citation type="submission" date="2021-04" db="EMBL/GenBank/DDBJ databases">
        <title>Whole-genome sequencing of Saccharopolyspora endophytica KCTC 19397.</title>
        <authorList>
            <person name="Ay H."/>
            <person name="Saygin H."/>
            <person name="Sahin N."/>
        </authorList>
    </citation>
    <scope>NUCLEOTIDE SEQUENCE [LARGE SCALE GENOMIC DNA]</scope>
    <source>
        <strain evidence="1 2">KCTC 19397</strain>
    </source>
</reference>
<sequence>MTWDQQHLAGWLALVLQGEDGPLTMSSHVSYRLTDAGEVIISWRGQLSATLAADTLVRSTERAVVHSADAGSAQLVIDDLRVSLRALPPAREWDGGHQTLLGRGVVRESVIWTLAPESSGTGASVHVRIPPDHSSWSELSHLVVLDEESVAAGAHFDRRAWRRWNSVADVRIKINETWSHAQADQWLAHQVENQRPAPVTAVVLGEQCLIRLNAGYRIVVTARGSTQHYGWSMVPGAVHAAMAHPLCDQGPPSLIKLRSLGDAGPEFQYEIEAEPARPDIWPDRV</sequence>
<accession>A0ABS5D9Y7</accession>
<protein>
    <submittedName>
        <fullName evidence="1">Uncharacterized protein</fullName>
    </submittedName>
</protein>
<evidence type="ECO:0000313" key="2">
    <source>
        <dbReference type="Proteomes" id="UP000674084"/>
    </source>
</evidence>
<dbReference type="EMBL" id="JAGPXE010000001">
    <property type="protein sequence ID" value="MBQ0923096.1"/>
    <property type="molecule type" value="Genomic_DNA"/>
</dbReference>